<evidence type="ECO:0000313" key="3">
    <source>
        <dbReference type="Proteomes" id="UP000190285"/>
    </source>
</evidence>
<keyword evidence="3" id="KW-1185">Reference proteome</keyword>
<accession>A0A1T5L3U1</accession>
<dbReference type="RefSeq" id="WP_170917384.1">
    <property type="nucleotide sequence ID" value="NZ_FUZT01000005.1"/>
</dbReference>
<feature type="transmembrane region" description="Helical" evidence="1">
    <location>
        <begin position="70"/>
        <end position="91"/>
    </location>
</feature>
<name>A0A1T5L3U1_9FIRM</name>
<keyword evidence="1" id="KW-1133">Transmembrane helix</keyword>
<evidence type="ECO:0000256" key="1">
    <source>
        <dbReference type="SAM" id="Phobius"/>
    </source>
</evidence>
<dbReference type="AlphaFoldDB" id="A0A1T5L3U1"/>
<dbReference type="Pfam" id="PF04246">
    <property type="entry name" value="RseC_MucC"/>
    <property type="match status" value="1"/>
</dbReference>
<organism evidence="2 3">
    <name type="scientific">Maledivibacter halophilus</name>
    <dbReference type="NCBI Taxonomy" id="36842"/>
    <lineage>
        <taxon>Bacteria</taxon>
        <taxon>Bacillati</taxon>
        <taxon>Bacillota</taxon>
        <taxon>Clostridia</taxon>
        <taxon>Peptostreptococcales</taxon>
        <taxon>Caminicellaceae</taxon>
        <taxon>Maledivibacter</taxon>
    </lineage>
</organism>
<sequence length="142" mass="15380">MNREGKVTAINGDNATVVLMKHSACGDCGACQMGKENMNITIEALNTVGAKVGNNVVVDMESQDVLTAAFIVYGIPLIMLIIGVAGGNFLFKQLIGIEGNVELFSFITGLVLMIISFLFIKSNEDKFKESKKYLSQIIEIID</sequence>
<dbReference type="InterPro" id="IPR007359">
    <property type="entry name" value="SigmaE_reg_RseC_MucC"/>
</dbReference>
<dbReference type="PANTHER" id="PTHR35867">
    <property type="entry name" value="PROTEIN RSEC"/>
    <property type="match status" value="1"/>
</dbReference>
<dbReference type="STRING" id="36842.SAMN02194393_02369"/>
<proteinExistence type="predicted"/>
<reference evidence="3" key="1">
    <citation type="submission" date="2017-02" db="EMBL/GenBank/DDBJ databases">
        <authorList>
            <person name="Varghese N."/>
            <person name="Submissions S."/>
        </authorList>
    </citation>
    <scope>NUCLEOTIDE SEQUENCE [LARGE SCALE GENOMIC DNA]</scope>
    <source>
        <strain evidence="3">M1</strain>
    </source>
</reference>
<evidence type="ECO:0000313" key="2">
    <source>
        <dbReference type="EMBL" id="SKC70078.1"/>
    </source>
</evidence>
<gene>
    <name evidence="2" type="ORF">SAMN02194393_02369</name>
</gene>
<keyword evidence="1" id="KW-0812">Transmembrane</keyword>
<dbReference type="EMBL" id="FUZT01000005">
    <property type="protein sequence ID" value="SKC70078.1"/>
    <property type="molecule type" value="Genomic_DNA"/>
</dbReference>
<protein>
    <submittedName>
        <fullName evidence="2">Positive regulator of sigma(E), RseC/MucC</fullName>
    </submittedName>
</protein>
<dbReference type="Proteomes" id="UP000190285">
    <property type="component" value="Unassembled WGS sequence"/>
</dbReference>
<dbReference type="PANTHER" id="PTHR35867:SF1">
    <property type="entry name" value="PROTEIN RSEC"/>
    <property type="match status" value="1"/>
</dbReference>
<keyword evidence="1" id="KW-0472">Membrane</keyword>
<dbReference type="PIRSF" id="PIRSF004923">
    <property type="entry name" value="RseC"/>
    <property type="match status" value="1"/>
</dbReference>
<feature type="transmembrane region" description="Helical" evidence="1">
    <location>
        <begin position="103"/>
        <end position="120"/>
    </location>
</feature>
<dbReference type="InterPro" id="IPR026268">
    <property type="entry name" value="RseC"/>
</dbReference>